<gene>
    <name evidence="11" type="ORF">AA0119_g12741</name>
</gene>
<keyword evidence="12" id="KW-1185">Reference proteome</keyword>
<dbReference type="PROSITE" id="PS50011">
    <property type="entry name" value="PROTEIN_KINASE_DOM"/>
    <property type="match status" value="1"/>
</dbReference>
<comment type="catalytic activity">
    <reaction evidence="8">
        <text>L-seryl-[protein] + ATP = O-phospho-L-seryl-[protein] + ADP + H(+)</text>
        <dbReference type="Rhea" id="RHEA:17989"/>
        <dbReference type="Rhea" id="RHEA-COMP:9863"/>
        <dbReference type="Rhea" id="RHEA-COMP:11604"/>
        <dbReference type="ChEBI" id="CHEBI:15378"/>
        <dbReference type="ChEBI" id="CHEBI:29999"/>
        <dbReference type="ChEBI" id="CHEBI:30616"/>
        <dbReference type="ChEBI" id="CHEBI:83421"/>
        <dbReference type="ChEBI" id="CHEBI:456216"/>
        <dbReference type="EC" id="2.7.11.1"/>
    </reaction>
</comment>
<evidence type="ECO:0000256" key="3">
    <source>
        <dbReference type="ARBA" id="ARBA00022679"/>
    </source>
</evidence>
<dbReference type="PROSITE" id="PS00108">
    <property type="entry name" value="PROTEIN_KINASE_ST"/>
    <property type="match status" value="1"/>
</dbReference>
<keyword evidence="6" id="KW-0067">ATP-binding</keyword>
<dbReference type="InterPro" id="IPR011009">
    <property type="entry name" value="Kinase-like_dom_sf"/>
</dbReference>
<dbReference type="Pfam" id="PF00069">
    <property type="entry name" value="Pkinase"/>
    <property type="match status" value="1"/>
</dbReference>
<dbReference type="SUPFAM" id="SSF56112">
    <property type="entry name" value="Protein kinase-like (PK-like)"/>
    <property type="match status" value="1"/>
</dbReference>
<accession>A0ABY0FS95</accession>
<evidence type="ECO:0000256" key="8">
    <source>
        <dbReference type="ARBA" id="ARBA00048679"/>
    </source>
</evidence>
<name>A0ABY0FS95_9PLEO</name>
<feature type="domain" description="Protein kinase" evidence="10">
    <location>
        <begin position="54"/>
        <end position="365"/>
    </location>
</feature>
<evidence type="ECO:0000256" key="5">
    <source>
        <dbReference type="ARBA" id="ARBA00022777"/>
    </source>
</evidence>
<dbReference type="EMBL" id="PDXF01000134">
    <property type="protein sequence ID" value="RYN86606.1"/>
    <property type="molecule type" value="Genomic_DNA"/>
</dbReference>
<dbReference type="InterPro" id="IPR008271">
    <property type="entry name" value="Ser/Thr_kinase_AS"/>
</dbReference>
<comment type="catalytic activity">
    <reaction evidence="7">
        <text>L-threonyl-[protein] + ATP = O-phospho-L-threonyl-[protein] + ADP + H(+)</text>
        <dbReference type="Rhea" id="RHEA:46608"/>
        <dbReference type="Rhea" id="RHEA-COMP:11060"/>
        <dbReference type="Rhea" id="RHEA-COMP:11605"/>
        <dbReference type="ChEBI" id="CHEBI:15378"/>
        <dbReference type="ChEBI" id="CHEBI:30013"/>
        <dbReference type="ChEBI" id="CHEBI:30616"/>
        <dbReference type="ChEBI" id="CHEBI:61977"/>
        <dbReference type="ChEBI" id="CHEBI:456216"/>
        <dbReference type="EC" id="2.7.11.1"/>
    </reaction>
</comment>
<evidence type="ECO:0000256" key="2">
    <source>
        <dbReference type="ARBA" id="ARBA00022527"/>
    </source>
</evidence>
<dbReference type="PANTHER" id="PTHR43671:SF98">
    <property type="entry name" value="SERINE_THREONINE-PROTEIN KINASE NEK11"/>
    <property type="match status" value="1"/>
</dbReference>
<dbReference type="Gene3D" id="3.30.200.20">
    <property type="entry name" value="Phosphorylase Kinase, domain 1"/>
    <property type="match status" value="1"/>
</dbReference>
<evidence type="ECO:0000256" key="7">
    <source>
        <dbReference type="ARBA" id="ARBA00047899"/>
    </source>
</evidence>
<evidence type="ECO:0000256" key="6">
    <source>
        <dbReference type="ARBA" id="ARBA00022840"/>
    </source>
</evidence>
<reference evidence="12" key="1">
    <citation type="journal article" date="2019" name="bioRxiv">
        <title>Genomics, evolutionary history and diagnostics of the Alternaria alternata species group including apple and Asian pear pathotypes.</title>
        <authorList>
            <person name="Armitage A.D."/>
            <person name="Cockerton H.M."/>
            <person name="Sreenivasaprasad S."/>
            <person name="Woodhall J.W."/>
            <person name="Lane C.R."/>
            <person name="Harrison R.J."/>
            <person name="Clarkson J.P."/>
        </authorList>
    </citation>
    <scope>NUCLEOTIDE SEQUENCE [LARGE SCALE GENOMIC DNA]</scope>
    <source>
        <strain evidence="12">FERA 635</strain>
    </source>
</reference>
<dbReference type="EC" id="2.7.11.1" evidence="1"/>
<dbReference type="InterPro" id="IPR050660">
    <property type="entry name" value="NEK_Ser/Thr_kinase"/>
</dbReference>
<evidence type="ECO:0000259" key="10">
    <source>
        <dbReference type="PROSITE" id="PS50011"/>
    </source>
</evidence>
<organism evidence="11 12">
    <name type="scientific">Alternaria tenuissima</name>
    <dbReference type="NCBI Taxonomy" id="119927"/>
    <lineage>
        <taxon>Eukaryota</taxon>
        <taxon>Fungi</taxon>
        <taxon>Dikarya</taxon>
        <taxon>Ascomycota</taxon>
        <taxon>Pezizomycotina</taxon>
        <taxon>Dothideomycetes</taxon>
        <taxon>Pleosporomycetidae</taxon>
        <taxon>Pleosporales</taxon>
        <taxon>Pleosporineae</taxon>
        <taxon>Pleosporaceae</taxon>
        <taxon>Alternaria</taxon>
        <taxon>Alternaria sect. Alternaria</taxon>
        <taxon>Alternaria alternata complex</taxon>
    </lineage>
</organism>
<evidence type="ECO:0000256" key="4">
    <source>
        <dbReference type="ARBA" id="ARBA00022741"/>
    </source>
</evidence>
<feature type="region of interest" description="Disordered" evidence="9">
    <location>
        <begin position="1"/>
        <end position="22"/>
    </location>
</feature>
<keyword evidence="4" id="KW-0547">Nucleotide-binding</keyword>
<keyword evidence="5" id="KW-0418">Kinase</keyword>
<proteinExistence type="predicted"/>
<keyword evidence="2" id="KW-0723">Serine/threonine-protein kinase</keyword>
<sequence>MSASDHSTHALPLPSGIPNITEQRPCETIDGVPLDWSGHGTSHVDYNKSDVLPLVQGEFLGHGMHGGVYETSCSGVKLAWKRKYCRRKIGERERKEIEVIQKLSHRHIIRLMGTYTHGQFLGLLLWPVATCDLASLLEDVDWLQMRVQSEEGLLLELPEDWTDQSGDRKARLQALEIPIEAISALTRDSAVAFLKMTIGCIASAVAYLHQSDIKHKDLKPSNILLSSNGLWLTDFGTATDFSVLSSSVTDNGERGTPKYFAPETARYEPSGRSADIFSMGCIFFEIMTLCIGYTLELSTMLRQLNDRSFQSNLDNVDAWIVGEDWSDADEPANVDEYLRGLIRSMMHAEADKRPTASTVEQEIAMISGLYSPGRSMHALSQGPGVYRDCCYQEVFCSQSSEVRPIPGTEVTVEITIYRRQYYGHKYSSYITSKDVNFIEAVHMFDAKPSYKGHRIFHSSPCGLDIEYEHGTSACLVLRPGFMWTSPIAQSTPKTNDKRLMSLSWLRTFDPGDYISTQTFGVQRVS</sequence>
<dbReference type="CDD" id="cd00180">
    <property type="entry name" value="PKc"/>
    <property type="match status" value="1"/>
</dbReference>
<evidence type="ECO:0000313" key="11">
    <source>
        <dbReference type="EMBL" id="RYN86606.1"/>
    </source>
</evidence>
<dbReference type="PANTHER" id="PTHR43671">
    <property type="entry name" value="SERINE/THREONINE-PROTEIN KINASE NEK"/>
    <property type="match status" value="1"/>
</dbReference>
<protein>
    <recommendedName>
        <fullName evidence="1">non-specific serine/threonine protein kinase</fullName>
        <ecNumber evidence="1">2.7.11.1</ecNumber>
    </recommendedName>
</protein>
<keyword evidence="3" id="KW-0808">Transferase</keyword>
<evidence type="ECO:0000256" key="9">
    <source>
        <dbReference type="SAM" id="MobiDB-lite"/>
    </source>
</evidence>
<dbReference type="Proteomes" id="UP000293195">
    <property type="component" value="Unassembled WGS sequence"/>
</dbReference>
<dbReference type="Gene3D" id="1.10.510.10">
    <property type="entry name" value="Transferase(Phosphotransferase) domain 1"/>
    <property type="match status" value="1"/>
</dbReference>
<evidence type="ECO:0000313" key="12">
    <source>
        <dbReference type="Proteomes" id="UP000293195"/>
    </source>
</evidence>
<dbReference type="SMART" id="SM00220">
    <property type="entry name" value="S_TKc"/>
    <property type="match status" value="1"/>
</dbReference>
<comment type="caution">
    <text evidence="11">The sequence shown here is derived from an EMBL/GenBank/DDBJ whole genome shotgun (WGS) entry which is preliminary data.</text>
</comment>
<dbReference type="InterPro" id="IPR000719">
    <property type="entry name" value="Prot_kinase_dom"/>
</dbReference>
<evidence type="ECO:0000256" key="1">
    <source>
        <dbReference type="ARBA" id="ARBA00012513"/>
    </source>
</evidence>